<proteinExistence type="inferred from homology"/>
<dbReference type="RefSeq" id="WP_090522078.1">
    <property type="nucleotide sequence ID" value="NZ_FNAH01000003.1"/>
</dbReference>
<evidence type="ECO:0000259" key="2">
    <source>
        <dbReference type="PROSITE" id="PS50404"/>
    </source>
</evidence>
<comment type="similarity">
    <text evidence="1">Belongs to the GST superfamily.</text>
</comment>
<evidence type="ECO:0000313" key="4">
    <source>
        <dbReference type="EMBL" id="SDD93700.1"/>
    </source>
</evidence>
<evidence type="ECO:0000259" key="3">
    <source>
        <dbReference type="PROSITE" id="PS50405"/>
    </source>
</evidence>
<dbReference type="PROSITE" id="PS50404">
    <property type="entry name" value="GST_NTER"/>
    <property type="match status" value="1"/>
</dbReference>
<dbReference type="InterPro" id="IPR036249">
    <property type="entry name" value="Thioredoxin-like_sf"/>
</dbReference>
<dbReference type="InterPro" id="IPR004045">
    <property type="entry name" value="Glutathione_S-Trfase_N"/>
</dbReference>
<keyword evidence="5" id="KW-1185">Reference proteome</keyword>
<dbReference type="STRING" id="591205.SAMN05421538_10367"/>
<dbReference type="Gene3D" id="1.20.1050.10">
    <property type="match status" value="1"/>
</dbReference>
<gene>
    <name evidence="4" type="ORF">SAMN05421538_10367</name>
</gene>
<dbReference type="SFLD" id="SFLDS00019">
    <property type="entry name" value="Glutathione_Transferase_(cytos"/>
    <property type="match status" value="1"/>
</dbReference>
<dbReference type="InterPro" id="IPR036282">
    <property type="entry name" value="Glutathione-S-Trfase_C_sf"/>
</dbReference>
<keyword evidence="4" id="KW-0808">Transferase</keyword>
<evidence type="ECO:0000313" key="5">
    <source>
        <dbReference type="Proteomes" id="UP000199344"/>
    </source>
</evidence>
<feature type="domain" description="GST C-terminal" evidence="3">
    <location>
        <begin position="89"/>
        <end position="224"/>
    </location>
</feature>
<dbReference type="CDD" id="cd03207">
    <property type="entry name" value="GST_C_8"/>
    <property type="match status" value="1"/>
</dbReference>
<dbReference type="CDD" id="cd03046">
    <property type="entry name" value="GST_N_GTT1_like"/>
    <property type="match status" value="1"/>
</dbReference>
<protein>
    <submittedName>
        <fullName evidence="4">Glutathione S-transferase</fullName>
    </submittedName>
</protein>
<dbReference type="FunFam" id="3.40.30.10:FF:000331">
    <property type="entry name" value="Glutathione S-transferase"/>
    <property type="match status" value="1"/>
</dbReference>
<dbReference type="AlphaFoldDB" id="A0A1G6YTN5"/>
<name>A0A1G6YTN5_9RHOB</name>
<dbReference type="OrthoDB" id="9811242at2"/>
<reference evidence="4 5" key="1">
    <citation type="submission" date="2016-10" db="EMBL/GenBank/DDBJ databases">
        <authorList>
            <person name="de Groot N.N."/>
        </authorList>
    </citation>
    <scope>NUCLEOTIDE SEQUENCE [LARGE SCALE GENOMIC DNA]</scope>
    <source>
        <strain evidence="4 5">DSM 22220</strain>
    </source>
</reference>
<dbReference type="Proteomes" id="UP000199344">
    <property type="component" value="Unassembled WGS sequence"/>
</dbReference>
<dbReference type="EMBL" id="FNAH01000003">
    <property type="protein sequence ID" value="SDD93700.1"/>
    <property type="molecule type" value="Genomic_DNA"/>
</dbReference>
<dbReference type="InterPro" id="IPR004046">
    <property type="entry name" value="GST_C"/>
</dbReference>
<sequence length="224" mass="24722">MKENGLTLYTYGWVPEFARAFVRDFRIRWLLEEIGRDYRIAAFPVLEKSPAHLAIQPFGQVPVLRDGDLVLFESGAIALHLAEATDLMPEGRRAEVTQWVLAALNTVELASGGWMNMVLAARMPEAFGPASTPEAQEFARQLMRQRLDALESILAVRDWLLGDFTVADIVMVDVLRFVAAEGALGDHPALTGYVARATARPAFGRAMEDHMAHWDGSDAEQAAG</sequence>
<dbReference type="InterPro" id="IPR040079">
    <property type="entry name" value="Glutathione_S-Trfase"/>
</dbReference>
<dbReference type="GO" id="GO:0016740">
    <property type="term" value="F:transferase activity"/>
    <property type="evidence" value="ECO:0007669"/>
    <property type="project" value="UniProtKB-KW"/>
</dbReference>
<dbReference type="InterPro" id="IPR010987">
    <property type="entry name" value="Glutathione-S-Trfase_C-like"/>
</dbReference>
<dbReference type="SUPFAM" id="SSF52833">
    <property type="entry name" value="Thioredoxin-like"/>
    <property type="match status" value="1"/>
</dbReference>
<dbReference type="PANTHER" id="PTHR44051:SF8">
    <property type="entry name" value="GLUTATHIONE S-TRANSFERASE GSTA"/>
    <property type="match status" value="1"/>
</dbReference>
<dbReference type="Pfam" id="PF02798">
    <property type="entry name" value="GST_N"/>
    <property type="match status" value="1"/>
</dbReference>
<dbReference type="PANTHER" id="PTHR44051">
    <property type="entry name" value="GLUTATHIONE S-TRANSFERASE-RELATED"/>
    <property type="match status" value="1"/>
</dbReference>
<organism evidence="4 5">
    <name type="scientific">Paracoccus isoporae</name>
    <dbReference type="NCBI Taxonomy" id="591205"/>
    <lineage>
        <taxon>Bacteria</taxon>
        <taxon>Pseudomonadati</taxon>
        <taxon>Pseudomonadota</taxon>
        <taxon>Alphaproteobacteria</taxon>
        <taxon>Rhodobacterales</taxon>
        <taxon>Paracoccaceae</taxon>
        <taxon>Paracoccus</taxon>
    </lineage>
</organism>
<feature type="domain" description="GST N-terminal" evidence="2">
    <location>
        <begin position="11"/>
        <end position="89"/>
    </location>
</feature>
<dbReference type="PROSITE" id="PS50405">
    <property type="entry name" value="GST_CTER"/>
    <property type="match status" value="1"/>
</dbReference>
<dbReference type="SFLD" id="SFLDG00358">
    <property type="entry name" value="Main_(cytGST)"/>
    <property type="match status" value="1"/>
</dbReference>
<accession>A0A1G6YTN5</accession>
<dbReference type="Gene3D" id="3.40.30.10">
    <property type="entry name" value="Glutaredoxin"/>
    <property type="match status" value="1"/>
</dbReference>
<evidence type="ECO:0000256" key="1">
    <source>
        <dbReference type="RuleBase" id="RU003494"/>
    </source>
</evidence>
<dbReference type="SUPFAM" id="SSF47616">
    <property type="entry name" value="GST C-terminal domain-like"/>
    <property type="match status" value="1"/>
</dbReference>
<dbReference type="Pfam" id="PF00043">
    <property type="entry name" value="GST_C"/>
    <property type="match status" value="1"/>
</dbReference>